<dbReference type="GO" id="GO:0035243">
    <property type="term" value="F:protein-arginine omega-N symmetric methyltransferase activity"/>
    <property type="evidence" value="ECO:0007669"/>
    <property type="project" value="TreeGrafter"/>
</dbReference>
<dbReference type="Pfam" id="PF02636">
    <property type="entry name" value="Methyltransf_28"/>
    <property type="match status" value="1"/>
</dbReference>
<keyword evidence="4" id="KW-1185">Reference proteome</keyword>
<dbReference type="EMBL" id="FOJU01000003">
    <property type="protein sequence ID" value="SFA98991.1"/>
    <property type="molecule type" value="Genomic_DNA"/>
</dbReference>
<reference evidence="3 4" key="1">
    <citation type="submission" date="2016-10" db="EMBL/GenBank/DDBJ databases">
        <authorList>
            <person name="de Groot N.N."/>
        </authorList>
    </citation>
    <scope>NUCLEOTIDE SEQUENCE [LARGE SCALE GENOMIC DNA]</scope>
    <source>
        <strain evidence="3 4">DSM 29316</strain>
    </source>
</reference>
<evidence type="ECO:0000313" key="3">
    <source>
        <dbReference type="EMBL" id="SFA98991.1"/>
    </source>
</evidence>
<dbReference type="AlphaFoldDB" id="A0A1I0XDC1"/>
<gene>
    <name evidence="3" type="ORF">SAMN05421688_2153</name>
</gene>
<evidence type="ECO:0000313" key="4">
    <source>
        <dbReference type="Proteomes" id="UP000198796"/>
    </source>
</evidence>
<dbReference type="PANTHER" id="PTHR12049:SF7">
    <property type="entry name" value="PROTEIN ARGININE METHYLTRANSFERASE NDUFAF7, MITOCHONDRIAL"/>
    <property type="match status" value="1"/>
</dbReference>
<sequence length="355" mass="38330">MTPLAQKEIRRRIAEQGPITLADYMAECLMHPQYGYYSTRDPFGTAGDFVTAPEISQVFGELIGLSIAQSWLDQGAPPAFVLAELGPGRGTLMADLLRATRSVPGFHAALKLHLVEASPTLRAAQAALLADAEPVFHDSPQDLPPDKPIWLVANEFFDALPIRQFQRQKDGWRERLVGFSEGELGFGLGAVTAPPSLAHRMDDTRVGDIVEICPGATTIAVEIGERIKAHGGAAILIDYGDWHGLGDTFQAIRKHAPVDPFAEPGNADLTAHVDFEAIARAAPCAHSQLTPQGTFLDRLGIAARIEILLRRATPAQSESLRAAFRRLTDPGEMGSVFKVMSLHPTDAPPPAGLMQ</sequence>
<dbReference type="InterPro" id="IPR003788">
    <property type="entry name" value="NDUFAF7"/>
</dbReference>
<evidence type="ECO:0000256" key="1">
    <source>
        <dbReference type="ARBA" id="ARBA00022603"/>
    </source>
</evidence>
<dbReference type="InterPro" id="IPR029063">
    <property type="entry name" value="SAM-dependent_MTases_sf"/>
</dbReference>
<keyword evidence="2 3" id="KW-0808">Transferase</keyword>
<dbReference type="SUPFAM" id="SSF53335">
    <property type="entry name" value="S-adenosyl-L-methionine-dependent methyltransferases"/>
    <property type="match status" value="1"/>
</dbReference>
<evidence type="ECO:0000256" key="2">
    <source>
        <dbReference type="ARBA" id="ARBA00022679"/>
    </source>
</evidence>
<dbReference type="GO" id="GO:0032259">
    <property type="term" value="P:methylation"/>
    <property type="evidence" value="ECO:0007669"/>
    <property type="project" value="UniProtKB-KW"/>
</dbReference>
<organism evidence="3 4">
    <name type="scientific">Poseidonocella pacifica</name>
    <dbReference type="NCBI Taxonomy" id="871651"/>
    <lineage>
        <taxon>Bacteria</taxon>
        <taxon>Pseudomonadati</taxon>
        <taxon>Pseudomonadota</taxon>
        <taxon>Alphaproteobacteria</taxon>
        <taxon>Rhodobacterales</taxon>
        <taxon>Roseobacteraceae</taxon>
        <taxon>Poseidonocella</taxon>
    </lineage>
</organism>
<dbReference type="Proteomes" id="UP000198796">
    <property type="component" value="Unassembled WGS sequence"/>
</dbReference>
<proteinExistence type="predicted"/>
<name>A0A1I0XDC1_9RHOB</name>
<dbReference type="OrthoDB" id="9794208at2"/>
<protein>
    <submittedName>
        <fullName evidence="3">SAM-dependent methyltransferase, MidA family</fullName>
    </submittedName>
</protein>
<dbReference type="STRING" id="871651.SAMN05421688_2153"/>
<dbReference type="PANTHER" id="PTHR12049">
    <property type="entry name" value="PROTEIN ARGININE METHYLTRANSFERASE NDUFAF7, MITOCHONDRIAL"/>
    <property type="match status" value="1"/>
</dbReference>
<dbReference type="RefSeq" id="WP_092064356.1">
    <property type="nucleotide sequence ID" value="NZ_FOJU01000003.1"/>
</dbReference>
<dbReference type="Gene3D" id="3.40.50.12710">
    <property type="match status" value="1"/>
</dbReference>
<keyword evidence="1 3" id="KW-0489">Methyltransferase</keyword>
<dbReference type="InterPro" id="IPR038375">
    <property type="entry name" value="NDUFAF7_sf"/>
</dbReference>
<accession>A0A1I0XDC1</accession>